<proteinExistence type="predicted"/>
<dbReference type="PANTHER" id="PTHR45398">
    <property type="match status" value="1"/>
</dbReference>
<dbReference type="SUPFAM" id="SSF56801">
    <property type="entry name" value="Acetyl-CoA synthetase-like"/>
    <property type="match status" value="1"/>
</dbReference>
<sequence length="566" mass="60972">MACIALTQLAWEGAAPDERVVGYRDGQAVTRGAFIAQVHAWCAAFREVRGPVVALYFADALDAAAALYGAWHAGKAVVLPGDMQPATLGPLLAGVDACAGQLPGALQPLPQAGRQDLQTLSLRATRLTLFTSGSSGQPARIEKCLGQLDAEVQALQALFAESLDADGMPCVLATVSHQHIYGLLFRLLWPLAAGRPTEALPLSYPEELVHRLLAWPGCLLVSSPAFLARLPVQLDWAQASPGLRAVFSSGGPLPADASAQALALLAHSPTEVFGSSETGGIAWRRRAEHGEQWALLPGVDCRVNAQGLLEVRSPHLPDADQWWETADRAQAHADGQGFGLLGRADRIVKIAEKRVSLTAIEQALLASAWVREARAVVLESAASARIGMVVVLSEAGWLHLQAQGRRAMQLALRALVAPHVERVALPRHWRYVEHLPLNAQGKSTQQQLALLFRPVMPALEWLQRDAQQARARWQVAADLLVFDGHFPDAPLVPGVSQLHWVEWTARQAFALAPNFLRADVLKFQLPILPGAAVDVALEWHADRAALHFSLTSGQGTHASGRLFWGA</sequence>
<accession>A0ABT2PR48</accession>
<dbReference type="Gene3D" id="3.10.129.10">
    <property type="entry name" value="Hotdog Thioesterase"/>
    <property type="match status" value="1"/>
</dbReference>
<dbReference type="InterPro" id="IPR000873">
    <property type="entry name" value="AMP-dep_synth/lig_dom"/>
</dbReference>
<dbReference type="Gene3D" id="3.40.50.12780">
    <property type="entry name" value="N-terminal domain of ligase-like"/>
    <property type="match status" value="1"/>
</dbReference>
<keyword evidence="4" id="KW-1185">Reference proteome</keyword>
<comment type="caution">
    <text evidence="3">The sequence shown here is derived from an EMBL/GenBank/DDBJ whole genome shotgun (WGS) entry which is preliminary data.</text>
</comment>
<dbReference type="Gene3D" id="3.30.300.30">
    <property type="match status" value="1"/>
</dbReference>
<dbReference type="Pfam" id="PF22818">
    <property type="entry name" value="ApeI-like"/>
    <property type="match status" value="1"/>
</dbReference>
<gene>
    <name evidence="3" type="ORF">N0K08_20165</name>
</gene>
<organism evidence="3 4">
    <name type="scientific">Acidovorax bellezanensis</name>
    <dbReference type="NCBI Taxonomy" id="2976702"/>
    <lineage>
        <taxon>Bacteria</taxon>
        <taxon>Pseudomonadati</taxon>
        <taxon>Pseudomonadota</taxon>
        <taxon>Betaproteobacteria</taxon>
        <taxon>Burkholderiales</taxon>
        <taxon>Comamonadaceae</taxon>
        <taxon>Acidovorax</taxon>
    </lineage>
</organism>
<dbReference type="Proteomes" id="UP001525968">
    <property type="component" value="Unassembled WGS sequence"/>
</dbReference>
<dbReference type="InterPro" id="IPR029069">
    <property type="entry name" value="HotDog_dom_sf"/>
</dbReference>
<dbReference type="Pfam" id="PF00501">
    <property type="entry name" value="AMP-binding"/>
    <property type="match status" value="1"/>
</dbReference>
<evidence type="ECO:0000259" key="2">
    <source>
        <dbReference type="Pfam" id="PF22818"/>
    </source>
</evidence>
<dbReference type="RefSeq" id="WP_261502198.1">
    <property type="nucleotide sequence ID" value="NZ_JAODYH010000014.1"/>
</dbReference>
<dbReference type="EMBL" id="JAODYH010000014">
    <property type="protein sequence ID" value="MCT9812951.1"/>
    <property type="molecule type" value="Genomic_DNA"/>
</dbReference>
<evidence type="ECO:0000313" key="4">
    <source>
        <dbReference type="Proteomes" id="UP001525968"/>
    </source>
</evidence>
<name>A0ABT2PR48_9BURK</name>
<evidence type="ECO:0000313" key="3">
    <source>
        <dbReference type="EMBL" id="MCT9812951.1"/>
    </source>
</evidence>
<reference evidence="3 4" key="1">
    <citation type="submission" date="2022-09" db="EMBL/GenBank/DDBJ databases">
        <title>Draft genome of isolate Be4.</title>
        <authorList>
            <person name="Sanchez-Castro I."/>
            <person name="Martinez-Rodriguez P."/>
            <person name="Descostes M."/>
            <person name="Merroun M."/>
        </authorList>
    </citation>
    <scope>NUCLEOTIDE SEQUENCE [LARGE SCALE GENOMIC DNA]</scope>
    <source>
        <strain evidence="3 4">Be4</strain>
    </source>
</reference>
<protein>
    <submittedName>
        <fullName evidence="3">Acyl-CoA synthetase</fullName>
    </submittedName>
</protein>
<dbReference type="SUPFAM" id="SSF54637">
    <property type="entry name" value="Thioesterase/thiol ester dehydrase-isomerase"/>
    <property type="match status" value="1"/>
</dbReference>
<dbReference type="InterPro" id="IPR054545">
    <property type="entry name" value="ApeI-like"/>
</dbReference>
<dbReference type="PANTHER" id="PTHR45398:SF1">
    <property type="entry name" value="ENZYME, PUTATIVE (JCVI)-RELATED"/>
    <property type="match status" value="1"/>
</dbReference>
<evidence type="ECO:0000259" key="1">
    <source>
        <dbReference type="Pfam" id="PF00501"/>
    </source>
</evidence>
<feature type="domain" description="AMP-dependent synthetase/ligase" evidence="1">
    <location>
        <begin position="124"/>
        <end position="293"/>
    </location>
</feature>
<feature type="domain" description="ApeI dehydratase-like" evidence="2">
    <location>
        <begin position="464"/>
        <end position="561"/>
    </location>
</feature>
<dbReference type="InterPro" id="IPR042099">
    <property type="entry name" value="ANL_N_sf"/>
</dbReference>
<dbReference type="InterPro" id="IPR045851">
    <property type="entry name" value="AMP-bd_C_sf"/>
</dbReference>